<dbReference type="SUPFAM" id="SSF46689">
    <property type="entry name" value="Homeodomain-like"/>
    <property type="match status" value="2"/>
</dbReference>
<dbReference type="InterPro" id="IPR020449">
    <property type="entry name" value="Tscrpt_reg_AraC-type_HTH"/>
</dbReference>
<dbReference type="PROSITE" id="PS00041">
    <property type="entry name" value="HTH_ARAC_FAMILY_1"/>
    <property type="match status" value="1"/>
</dbReference>
<dbReference type="CDD" id="cd02208">
    <property type="entry name" value="cupin_RmlC-like"/>
    <property type="match status" value="1"/>
</dbReference>
<dbReference type="Gene3D" id="1.10.10.60">
    <property type="entry name" value="Homeodomain-like"/>
    <property type="match status" value="2"/>
</dbReference>
<dbReference type="EMBL" id="JACEIQ010000004">
    <property type="protein sequence ID" value="MBA4493829.1"/>
    <property type="molecule type" value="Genomic_DNA"/>
</dbReference>
<dbReference type="PROSITE" id="PS01124">
    <property type="entry name" value="HTH_ARAC_FAMILY_2"/>
    <property type="match status" value="1"/>
</dbReference>
<organism evidence="5 6">
    <name type="scientific">Paenactinomyces guangxiensis</name>
    <dbReference type="NCBI Taxonomy" id="1490290"/>
    <lineage>
        <taxon>Bacteria</taxon>
        <taxon>Bacillati</taxon>
        <taxon>Bacillota</taxon>
        <taxon>Bacilli</taxon>
        <taxon>Bacillales</taxon>
        <taxon>Thermoactinomycetaceae</taxon>
        <taxon>Paenactinomyces</taxon>
    </lineage>
</organism>
<dbReference type="Pfam" id="PF02311">
    <property type="entry name" value="AraC_binding"/>
    <property type="match status" value="1"/>
</dbReference>
<comment type="caution">
    <text evidence="5">The sequence shown here is derived from an EMBL/GenBank/DDBJ whole genome shotgun (WGS) entry which is preliminary data.</text>
</comment>
<keyword evidence="6" id="KW-1185">Reference proteome</keyword>
<keyword evidence="3" id="KW-0804">Transcription</keyword>
<dbReference type="InterPro" id="IPR009057">
    <property type="entry name" value="Homeodomain-like_sf"/>
</dbReference>
<dbReference type="SMART" id="SM00342">
    <property type="entry name" value="HTH_ARAC"/>
    <property type="match status" value="1"/>
</dbReference>
<reference evidence="5 6" key="1">
    <citation type="submission" date="2020-07" db="EMBL/GenBank/DDBJ databases">
        <authorList>
            <person name="Feng H."/>
        </authorList>
    </citation>
    <scope>NUCLEOTIDE SEQUENCE [LARGE SCALE GENOMIC DNA]</scope>
    <source>
        <strain evidence="6">s-10</strain>
    </source>
</reference>
<dbReference type="GO" id="GO:0003700">
    <property type="term" value="F:DNA-binding transcription factor activity"/>
    <property type="evidence" value="ECO:0007669"/>
    <property type="project" value="InterPro"/>
</dbReference>
<name>A0A7W1WQ20_9BACL</name>
<dbReference type="InterPro" id="IPR037923">
    <property type="entry name" value="HTH-like"/>
</dbReference>
<evidence type="ECO:0000313" key="6">
    <source>
        <dbReference type="Proteomes" id="UP000535491"/>
    </source>
</evidence>
<feature type="domain" description="HTH araC/xylS-type" evidence="4">
    <location>
        <begin position="191"/>
        <end position="289"/>
    </location>
</feature>
<dbReference type="GO" id="GO:0043565">
    <property type="term" value="F:sequence-specific DNA binding"/>
    <property type="evidence" value="ECO:0007669"/>
    <property type="project" value="InterPro"/>
</dbReference>
<dbReference type="InterPro" id="IPR018062">
    <property type="entry name" value="HTH_AraC-typ_CS"/>
</dbReference>
<sequence>MEHVRLLEDRLHGDSMFPLKVYTVDHLDGEVIFHYHWHPEMELIYMEEGTASLQMGTSLITLKAGEAIFIPSGQLHAAYPVEKTPFRLHAIVFHANLINSFTYDTIQTRYIDLISGPHPFFPIIIHENIQWMENVLKSIQMIIQQFQRKEPVFELTIKAHLLMLVSEIIKNTRSEDKPKNPHDSVKINRIKQVLQYIEQHYSEKISIRELARIIQMSEGHFSRFFKSVVRMTPVEYMNTLRINRAAKLLRETDRRIIDISMDVGFDNPSYFIKIFKQQKKCTPSQFRKSV</sequence>
<dbReference type="Gene3D" id="2.60.120.10">
    <property type="entry name" value="Jelly Rolls"/>
    <property type="match status" value="1"/>
</dbReference>
<proteinExistence type="predicted"/>
<dbReference type="PANTHER" id="PTHR43280">
    <property type="entry name" value="ARAC-FAMILY TRANSCRIPTIONAL REGULATOR"/>
    <property type="match status" value="1"/>
</dbReference>
<keyword evidence="2" id="KW-0238">DNA-binding</keyword>
<dbReference type="SUPFAM" id="SSF51215">
    <property type="entry name" value="Regulatory protein AraC"/>
    <property type="match status" value="1"/>
</dbReference>
<accession>A0A7W1WQ20</accession>
<dbReference type="PANTHER" id="PTHR43280:SF28">
    <property type="entry name" value="HTH-TYPE TRANSCRIPTIONAL ACTIVATOR RHAS"/>
    <property type="match status" value="1"/>
</dbReference>
<dbReference type="PRINTS" id="PR00032">
    <property type="entry name" value="HTHARAC"/>
</dbReference>
<evidence type="ECO:0000256" key="1">
    <source>
        <dbReference type="ARBA" id="ARBA00023015"/>
    </source>
</evidence>
<dbReference type="InterPro" id="IPR018060">
    <property type="entry name" value="HTH_AraC"/>
</dbReference>
<evidence type="ECO:0000256" key="2">
    <source>
        <dbReference type="ARBA" id="ARBA00023125"/>
    </source>
</evidence>
<dbReference type="RefSeq" id="WP_181751077.1">
    <property type="nucleotide sequence ID" value="NZ_JACEIQ010000004.1"/>
</dbReference>
<evidence type="ECO:0000259" key="4">
    <source>
        <dbReference type="PROSITE" id="PS01124"/>
    </source>
</evidence>
<protein>
    <submittedName>
        <fullName evidence="5">Helix-turn-helix transcriptional regulator</fullName>
    </submittedName>
</protein>
<evidence type="ECO:0000256" key="3">
    <source>
        <dbReference type="ARBA" id="ARBA00023163"/>
    </source>
</evidence>
<evidence type="ECO:0000313" key="5">
    <source>
        <dbReference type="EMBL" id="MBA4493829.1"/>
    </source>
</evidence>
<gene>
    <name evidence="5" type="ORF">H1191_05860</name>
</gene>
<dbReference type="Pfam" id="PF12833">
    <property type="entry name" value="HTH_18"/>
    <property type="match status" value="1"/>
</dbReference>
<keyword evidence="1" id="KW-0805">Transcription regulation</keyword>
<dbReference type="Proteomes" id="UP000535491">
    <property type="component" value="Unassembled WGS sequence"/>
</dbReference>
<dbReference type="InterPro" id="IPR014710">
    <property type="entry name" value="RmlC-like_jellyroll"/>
</dbReference>
<dbReference type="InterPro" id="IPR003313">
    <property type="entry name" value="AraC-bd"/>
</dbReference>
<dbReference type="AlphaFoldDB" id="A0A7W1WQ20"/>